<accession>A0A4Z2FXT4</accession>
<gene>
    <name evidence="2" type="ORF">EYF80_043664</name>
</gene>
<name>A0A4Z2FXT4_9TELE</name>
<dbReference type="Proteomes" id="UP000314294">
    <property type="component" value="Unassembled WGS sequence"/>
</dbReference>
<protein>
    <submittedName>
        <fullName evidence="2">Uncharacterized protein</fullName>
    </submittedName>
</protein>
<evidence type="ECO:0000256" key="1">
    <source>
        <dbReference type="SAM" id="MobiDB-lite"/>
    </source>
</evidence>
<proteinExistence type="predicted"/>
<organism evidence="2 3">
    <name type="scientific">Liparis tanakae</name>
    <name type="common">Tanaka's snailfish</name>
    <dbReference type="NCBI Taxonomy" id="230148"/>
    <lineage>
        <taxon>Eukaryota</taxon>
        <taxon>Metazoa</taxon>
        <taxon>Chordata</taxon>
        <taxon>Craniata</taxon>
        <taxon>Vertebrata</taxon>
        <taxon>Euteleostomi</taxon>
        <taxon>Actinopterygii</taxon>
        <taxon>Neopterygii</taxon>
        <taxon>Teleostei</taxon>
        <taxon>Neoteleostei</taxon>
        <taxon>Acanthomorphata</taxon>
        <taxon>Eupercaria</taxon>
        <taxon>Perciformes</taxon>
        <taxon>Cottioidei</taxon>
        <taxon>Cottales</taxon>
        <taxon>Liparidae</taxon>
        <taxon>Liparis</taxon>
    </lineage>
</organism>
<keyword evidence="3" id="KW-1185">Reference proteome</keyword>
<evidence type="ECO:0000313" key="3">
    <source>
        <dbReference type="Proteomes" id="UP000314294"/>
    </source>
</evidence>
<comment type="caution">
    <text evidence="2">The sequence shown here is derived from an EMBL/GenBank/DDBJ whole genome shotgun (WGS) entry which is preliminary data.</text>
</comment>
<reference evidence="2 3" key="1">
    <citation type="submission" date="2019-03" db="EMBL/GenBank/DDBJ databases">
        <title>First draft genome of Liparis tanakae, snailfish: a comprehensive survey of snailfish specific genes.</title>
        <authorList>
            <person name="Kim W."/>
            <person name="Song I."/>
            <person name="Jeong J.-H."/>
            <person name="Kim D."/>
            <person name="Kim S."/>
            <person name="Ryu S."/>
            <person name="Song J.Y."/>
            <person name="Lee S.K."/>
        </authorList>
    </citation>
    <scope>NUCLEOTIDE SEQUENCE [LARGE SCALE GENOMIC DNA]</scope>
    <source>
        <tissue evidence="2">Muscle</tissue>
    </source>
</reference>
<dbReference type="AlphaFoldDB" id="A0A4Z2FXT4"/>
<dbReference type="EMBL" id="SRLO01000806">
    <property type="protein sequence ID" value="TNN46118.1"/>
    <property type="molecule type" value="Genomic_DNA"/>
</dbReference>
<feature type="region of interest" description="Disordered" evidence="1">
    <location>
        <begin position="1"/>
        <end position="22"/>
    </location>
</feature>
<sequence length="188" mass="21314">MATSGVARRTPHHNAATDRWPLPMAPRGLATYGWKMERRQAAVRSGWERPGRTTHMAPHTHMSQASVSSHTDTEEEAVHILSDGKQERESARRGRNWSTALAGVEVRWVGLSAKWPQLGATRQLESSSSERVLDRQRENPVFHNHSYHLRVVDGAFVLMKTHMWKVKETMIQSLEESDTQLVDVSDSL</sequence>
<evidence type="ECO:0000313" key="2">
    <source>
        <dbReference type="EMBL" id="TNN46118.1"/>
    </source>
</evidence>